<protein>
    <submittedName>
        <fullName evidence="2">Uncharacterized protein</fullName>
    </submittedName>
</protein>
<accession>A0A9W7F507</accession>
<dbReference type="PROSITE" id="PS50294">
    <property type="entry name" value="WD_REPEATS_REGION"/>
    <property type="match status" value="1"/>
</dbReference>
<reference evidence="3" key="1">
    <citation type="journal article" date="2023" name="Commun. Biol.">
        <title>Genome analysis of Parmales, the sister group of diatoms, reveals the evolutionary specialization of diatoms from phago-mixotrophs to photoautotrophs.</title>
        <authorList>
            <person name="Ban H."/>
            <person name="Sato S."/>
            <person name="Yoshikawa S."/>
            <person name="Yamada K."/>
            <person name="Nakamura Y."/>
            <person name="Ichinomiya M."/>
            <person name="Sato N."/>
            <person name="Blanc-Mathieu R."/>
            <person name="Endo H."/>
            <person name="Kuwata A."/>
            <person name="Ogata H."/>
        </authorList>
    </citation>
    <scope>NUCLEOTIDE SEQUENCE [LARGE SCALE GENOMIC DNA]</scope>
    <source>
        <strain evidence="3">NIES 3699</strain>
    </source>
</reference>
<dbReference type="PANTHER" id="PTHR19879">
    <property type="entry name" value="TRANSCRIPTION INITIATION FACTOR TFIID"/>
    <property type="match status" value="1"/>
</dbReference>
<dbReference type="AlphaFoldDB" id="A0A9W7F507"/>
<dbReference type="Pfam" id="PF00400">
    <property type="entry name" value="WD40"/>
    <property type="match status" value="3"/>
</dbReference>
<keyword evidence="3" id="KW-1185">Reference proteome</keyword>
<dbReference type="SUPFAM" id="SSF50978">
    <property type="entry name" value="WD40 repeat-like"/>
    <property type="match status" value="1"/>
</dbReference>
<evidence type="ECO:0000313" key="2">
    <source>
        <dbReference type="EMBL" id="GMI03745.1"/>
    </source>
</evidence>
<dbReference type="EMBL" id="BRXX01000306">
    <property type="protein sequence ID" value="GMI03745.1"/>
    <property type="molecule type" value="Genomic_DNA"/>
</dbReference>
<dbReference type="PROSITE" id="PS50082">
    <property type="entry name" value="WD_REPEATS_2"/>
    <property type="match status" value="1"/>
</dbReference>
<dbReference type="InterPro" id="IPR015943">
    <property type="entry name" value="WD40/YVTN_repeat-like_dom_sf"/>
</dbReference>
<evidence type="ECO:0000256" key="1">
    <source>
        <dbReference type="PROSITE-ProRule" id="PRU00221"/>
    </source>
</evidence>
<sequence>MSSASMKSMKSKKNKLTLCGDAEIPCDANLGCDYITVVKFSPDGRHLAVGDENDVVRIFSVEGGPTAAPVLLQTLAPPSEDYILSLAWSPDGQYLAVGDDLFYLTVYRRDDPNWGSATLLVHETPLPGCSQWVTPTATRTEISSTSDAGCFRLHSLQFSPDGEMLAVGAGGKDSRCKGLPDDAAVCTESKNVVFVYAVSSWMVVHTLNPSASDDYVTGVAWSPDGAVLVAVDDDNALTVWQTSTWAQSASVAACSGNCENVAFAPNGAYVAIGGGHGHFTVHRTSDWQQTADIQVTNYDWMSGGGVKGIDISPDSRTVLVGSDTGRPDYACLSEATCSTGGEYSDGGTYSMVAEFEVSAGGVPQGWRSKIEGADRDYNTVAYHPGGSYFAAGNDNGVVYLFCSGQ</sequence>
<gene>
    <name evidence="2" type="ORF">TrVE_jg4600</name>
</gene>
<organism evidence="2 3">
    <name type="scientific">Triparma verrucosa</name>
    <dbReference type="NCBI Taxonomy" id="1606542"/>
    <lineage>
        <taxon>Eukaryota</taxon>
        <taxon>Sar</taxon>
        <taxon>Stramenopiles</taxon>
        <taxon>Ochrophyta</taxon>
        <taxon>Bolidophyceae</taxon>
        <taxon>Parmales</taxon>
        <taxon>Triparmaceae</taxon>
        <taxon>Triparma</taxon>
    </lineage>
</organism>
<feature type="repeat" description="WD" evidence="1">
    <location>
        <begin position="209"/>
        <end position="250"/>
    </location>
</feature>
<comment type="caution">
    <text evidence="2">The sequence shown here is derived from an EMBL/GenBank/DDBJ whole genome shotgun (WGS) entry which is preliminary data.</text>
</comment>
<dbReference type="InterPro" id="IPR001680">
    <property type="entry name" value="WD40_rpt"/>
</dbReference>
<dbReference type="Gene3D" id="2.130.10.10">
    <property type="entry name" value="YVTN repeat-like/Quinoprotein amine dehydrogenase"/>
    <property type="match status" value="3"/>
</dbReference>
<dbReference type="Proteomes" id="UP001165160">
    <property type="component" value="Unassembled WGS sequence"/>
</dbReference>
<dbReference type="InterPro" id="IPR036322">
    <property type="entry name" value="WD40_repeat_dom_sf"/>
</dbReference>
<proteinExistence type="predicted"/>
<name>A0A9W7F507_9STRA</name>
<evidence type="ECO:0000313" key="3">
    <source>
        <dbReference type="Proteomes" id="UP001165160"/>
    </source>
</evidence>
<dbReference type="PANTHER" id="PTHR19879:SF9">
    <property type="entry name" value="TRANSCRIPTION INITIATION FACTOR TFIID SUBUNIT 5"/>
    <property type="match status" value="1"/>
</dbReference>
<dbReference type="SMART" id="SM00320">
    <property type="entry name" value="WD40"/>
    <property type="match status" value="5"/>
</dbReference>
<keyword evidence="1" id="KW-0853">WD repeat</keyword>